<dbReference type="AlphaFoldDB" id="A0A9Q0MSK3"/>
<feature type="compositionally biased region" description="Polar residues" evidence="11">
    <location>
        <begin position="1"/>
        <end position="10"/>
    </location>
</feature>
<gene>
    <name evidence="13" type="primary">Btbd10</name>
    <name evidence="13" type="ORF">Bhyg_15459</name>
</gene>
<evidence type="ECO:0000256" key="8">
    <source>
        <dbReference type="ARBA" id="ARBA00023163"/>
    </source>
</evidence>
<proteinExistence type="inferred from homology"/>
<dbReference type="Pfam" id="PF02270">
    <property type="entry name" value="TFIIF_beta"/>
    <property type="match status" value="1"/>
</dbReference>
<evidence type="ECO:0000256" key="5">
    <source>
        <dbReference type="ARBA" id="ARBA00022490"/>
    </source>
</evidence>
<protein>
    <recommendedName>
        <fullName evidence="4">General transcription factor IIF subunit 2</fullName>
    </recommendedName>
    <alternativeName>
        <fullName evidence="10">Transcription initiation factor IIF subunit beta</fullName>
    </alternativeName>
</protein>
<feature type="compositionally biased region" description="Basic residues" evidence="11">
    <location>
        <begin position="25"/>
        <end position="34"/>
    </location>
</feature>
<feature type="domain" description="BTB" evidence="12">
    <location>
        <begin position="80"/>
        <end position="183"/>
    </location>
</feature>
<dbReference type="Pfam" id="PF17683">
    <property type="entry name" value="TFIIF_beta_N"/>
    <property type="match status" value="1"/>
</dbReference>
<dbReference type="GO" id="GO:0090575">
    <property type="term" value="C:RNA polymerase II transcription regulator complex"/>
    <property type="evidence" value="ECO:0007669"/>
    <property type="project" value="UniProtKB-ARBA"/>
</dbReference>
<sequence>MSSNPQQNTNDSSYSSSEEDDERRRRLYKNRTRNTRNNNNFLTKSQQINRSAVLSSSPLAHCSTNTPSPTTIQSSGQAENRITLLVDDTRFTIDPAMFTAHPNTMLGRMFSSGMEFTHPNERGEYEVAEGISHSVFRAVINFYRNGIIRCPPTVSVQELREACDYLLIPFDATTIRCQNLRGLLHELSNEGARCQFEVFLEDLILPLMVASAQKGDRECHVIILLGDEVVDWDKEYPPEMGEEYSQTVQSTPMYRFFKYIENRDVAKQVMKERGLKKIRLGIESYPTNIEKIKKRPGNRAEVIYNYVQRPFLHMSWEKEEAKSRHVDFQCVKSKSVTNLAEATADPALEIQVDAGGNPLQVQLFPDPEPEPDLLFVRLHEVDGAIGENTKNFLRFGEMSRDESNKQIDKELDLSNAGRGVWLVKVPKYIANKWEKASGTTEVGKLKISKQHGQKAQVSLTLSDAVINLDPHERIPKEHRLDVSVVTKQTLGVFSHMIRRCSKTKTVKIFKGILFAAGKTDDGVTPECEKLFMEGRIVQKLECRPDADPLYMLLKKTAIEKASVPVRKVQSLDKIVQNYKPVSDHKHNIEYKERKKNEGKKARDDKNAVLDMLFNAFEKHQYYNIKDLVKVTRQPIGYLKEILKEVCDYNMKNPHKNMWELKKEYRHYKSDEKKEEKPMESDSD</sequence>
<comment type="caution">
    <text evidence="13">The sequence shown here is derived from an EMBL/GenBank/DDBJ whole genome shotgun (WGS) entry which is preliminary data.</text>
</comment>
<dbReference type="CDD" id="cd07980">
    <property type="entry name" value="TFIIF_beta"/>
    <property type="match status" value="1"/>
</dbReference>
<evidence type="ECO:0000313" key="14">
    <source>
        <dbReference type="Proteomes" id="UP001151699"/>
    </source>
</evidence>
<evidence type="ECO:0000256" key="10">
    <source>
        <dbReference type="ARBA" id="ARBA00033388"/>
    </source>
</evidence>
<dbReference type="Proteomes" id="UP001151699">
    <property type="component" value="Chromosome C"/>
</dbReference>
<evidence type="ECO:0000256" key="1">
    <source>
        <dbReference type="ARBA" id="ARBA00004123"/>
    </source>
</evidence>
<evidence type="ECO:0000259" key="12">
    <source>
        <dbReference type="SMART" id="SM00225"/>
    </source>
</evidence>
<dbReference type="PANTHER" id="PTHR21637">
    <property type="entry name" value="BTB/POZ DOMAIN-CONTAINING PROTEIN 10-RELATED"/>
    <property type="match status" value="1"/>
</dbReference>
<evidence type="ECO:0000256" key="9">
    <source>
        <dbReference type="ARBA" id="ARBA00023242"/>
    </source>
</evidence>
<keyword evidence="8" id="KW-0804">Transcription</keyword>
<evidence type="ECO:0000256" key="3">
    <source>
        <dbReference type="ARBA" id="ARBA00009543"/>
    </source>
</evidence>
<evidence type="ECO:0000256" key="6">
    <source>
        <dbReference type="ARBA" id="ARBA00023015"/>
    </source>
</evidence>
<feature type="region of interest" description="Disordered" evidence="11">
    <location>
        <begin position="1"/>
        <end position="77"/>
    </location>
</feature>
<dbReference type="Gene3D" id="3.30.710.10">
    <property type="entry name" value="Potassium Channel Kv1.1, Chain A"/>
    <property type="match status" value="1"/>
</dbReference>
<keyword evidence="5" id="KW-0963">Cytoplasm</keyword>
<organism evidence="13 14">
    <name type="scientific">Pseudolycoriella hygida</name>
    <dbReference type="NCBI Taxonomy" id="35572"/>
    <lineage>
        <taxon>Eukaryota</taxon>
        <taxon>Metazoa</taxon>
        <taxon>Ecdysozoa</taxon>
        <taxon>Arthropoda</taxon>
        <taxon>Hexapoda</taxon>
        <taxon>Insecta</taxon>
        <taxon>Pterygota</taxon>
        <taxon>Neoptera</taxon>
        <taxon>Endopterygota</taxon>
        <taxon>Diptera</taxon>
        <taxon>Nematocera</taxon>
        <taxon>Sciaroidea</taxon>
        <taxon>Sciaridae</taxon>
        <taxon>Pseudolycoriella</taxon>
    </lineage>
</organism>
<dbReference type="InterPro" id="IPR039886">
    <property type="entry name" value="BTBD10/KCTD20"/>
</dbReference>
<dbReference type="SUPFAM" id="SSF50916">
    <property type="entry name" value="Rap30/74 interaction domains"/>
    <property type="match status" value="1"/>
</dbReference>
<dbReference type="FunFam" id="1.10.10.10:FF:000035">
    <property type="entry name" value="General transcription factor IIF subunit 2"/>
    <property type="match status" value="1"/>
</dbReference>
<dbReference type="GO" id="GO:0006368">
    <property type="term" value="P:transcription elongation by RNA polymerase II"/>
    <property type="evidence" value="ECO:0007669"/>
    <property type="project" value="UniProtKB-ARBA"/>
</dbReference>
<reference evidence="13" key="1">
    <citation type="submission" date="2022-07" db="EMBL/GenBank/DDBJ databases">
        <authorList>
            <person name="Trinca V."/>
            <person name="Uliana J.V.C."/>
            <person name="Torres T.T."/>
            <person name="Ward R.J."/>
            <person name="Monesi N."/>
        </authorList>
    </citation>
    <scope>NUCLEOTIDE SEQUENCE</scope>
    <source>
        <strain evidence="13">HSMRA1968</strain>
        <tissue evidence="13">Whole embryos</tissue>
    </source>
</reference>
<accession>A0A9Q0MSK3</accession>
<keyword evidence="9" id="KW-0539">Nucleus</keyword>
<comment type="subcellular location">
    <subcellularLocation>
        <location evidence="2">Cytoplasm</location>
    </subcellularLocation>
    <subcellularLocation>
        <location evidence="1">Nucleus</location>
    </subcellularLocation>
</comment>
<dbReference type="Gene3D" id="1.10.10.10">
    <property type="entry name" value="Winged helix-like DNA-binding domain superfamily/Winged helix DNA-binding domain"/>
    <property type="match status" value="1"/>
</dbReference>
<keyword evidence="14" id="KW-1185">Reference proteome</keyword>
<dbReference type="InterPro" id="IPR011333">
    <property type="entry name" value="SKP1/BTB/POZ_sf"/>
</dbReference>
<evidence type="ECO:0000256" key="11">
    <source>
        <dbReference type="SAM" id="MobiDB-lite"/>
    </source>
</evidence>
<dbReference type="InterPro" id="IPR040450">
    <property type="entry name" value="TFIIF_beta_HTH"/>
</dbReference>
<dbReference type="SUPFAM" id="SSF46785">
    <property type="entry name" value="Winged helix' DNA-binding domain"/>
    <property type="match status" value="1"/>
</dbReference>
<dbReference type="Pfam" id="PF16017">
    <property type="entry name" value="BTB_3"/>
    <property type="match status" value="1"/>
</dbReference>
<dbReference type="SUPFAM" id="SSF54695">
    <property type="entry name" value="POZ domain"/>
    <property type="match status" value="1"/>
</dbReference>
<dbReference type="CDD" id="cd18318">
    <property type="entry name" value="BTB_POZ_KCTD20-like"/>
    <property type="match status" value="1"/>
</dbReference>
<dbReference type="GO" id="GO:0016591">
    <property type="term" value="C:RNA polymerase II, holoenzyme"/>
    <property type="evidence" value="ECO:0007669"/>
    <property type="project" value="UniProtKB-ARBA"/>
</dbReference>
<evidence type="ECO:0000256" key="7">
    <source>
        <dbReference type="ARBA" id="ARBA00023125"/>
    </source>
</evidence>
<dbReference type="InterPro" id="IPR000210">
    <property type="entry name" value="BTB/POZ_dom"/>
</dbReference>
<dbReference type="InterPro" id="IPR040504">
    <property type="entry name" value="TFIIF_beta_N"/>
</dbReference>
<dbReference type="EMBL" id="WJQU01000004">
    <property type="protein sequence ID" value="KAJ6636864.1"/>
    <property type="molecule type" value="Genomic_DNA"/>
</dbReference>
<keyword evidence="7" id="KW-0238">DNA-binding</keyword>
<dbReference type="PANTHER" id="PTHR21637:SF0">
    <property type="entry name" value="AT10158P"/>
    <property type="match status" value="1"/>
</dbReference>
<evidence type="ECO:0000256" key="2">
    <source>
        <dbReference type="ARBA" id="ARBA00004496"/>
    </source>
</evidence>
<dbReference type="GO" id="GO:0003677">
    <property type="term" value="F:DNA binding"/>
    <property type="evidence" value="ECO:0007669"/>
    <property type="project" value="UniProtKB-KW"/>
</dbReference>
<dbReference type="SMART" id="SM00225">
    <property type="entry name" value="BTB"/>
    <property type="match status" value="1"/>
</dbReference>
<dbReference type="GO" id="GO:0005737">
    <property type="term" value="C:cytoplasm"/>
    <property type="evidence" value="ECO:0007669"/>
    <property type="project" value="UniProtKB-SubCell"/>
</dbReference>
<dbReference type="GO" id="GO:0006367">
    <property type="term" value="P:transcription initiation at RNA polymerase II promoter"/>
    <property type="evidence" value="ECO:0007669"/>
    <property type="project" value="InterPro"/>
</dbReference>
<name>A0A9Q0MSK3_9DIPT</name>
<feature type="compositionally biased region" description="Polar residues" evidence="11">
    <location>
        <begin position="41"/>
        <end position="77"/>
    </location>
</feature>
<dbReference type="InterPro" id="IPR011039">
    <property type="entry name" value="TFIIF_interaction"/>
</dbReference>
<dbReference type="GO" id="GO:0042327">
    <property type="term" value="P:positive regulation of phosphorylation"/>
    <property type="evidence" value="ECO:0007669"/>
    <property type="project" value="TreeGrafter"/>
</dbReference>
<keyword evidence="6" id="KW-0805">Transcription regulation</keyword>
<dbReference type="OrthoDB" id="10034757at2759"/>
<evidence type="ECO:0000256" key="4">
    <source>
        <dbReference type="ARBA" id="ARBA00020815"/>
    </source>
</evidence>
<dbReference type="InterPro" id="IPR039885">
    <property type="entry name" value="BTBD10/KCTD20_BTB/POZ"/>
</dbReference>
<dbReference type="InterPro" id="IPR036388">
    <property type="entry name" value="WH-like_DNA-bd_sf"/>
</dbReference>
<evidence type="ECO:0000313" key="13">
    <source>
        <dbReference type="EMBL" id="KAJ6636864.1"/>
    </source>
</evidence>
<dbReference type="InterPro" id="IPR036390">
    <property type="entry name" value="WH_DNA-bd_sf"/>
</dbReference>
<comment type="similarity">
    <text evidence="3">Belongs to the TFIIF beta subunit family.</text>
</comment>